<protein>
    <submittedName>
        <fullName evidence="1">Uncharacterized protein</fullName>
    </submittedName>
</protein>
<reference evidence="1" key="1">
    <citation type="submission" date="2016-11" db="EMBL/GenBank/DDBJ databases">
        <title>The genome of Nicotiana attenuata.</title>
        <authorList>
            <person name="Xu S."/>
            <person name="Brockmoeller T."/>
            <person name="Gaquerel E."/>
            <person name="Navarro A."/>
            <person name="Kuhl H."/>
            <person name="Gase K."/>
            <person name="Ling Z."/>
            <person name="Zhou W."/>
            <person name="Kreitzer C."/>
            <person name="Stanke M."/>
            <person name="Tang H."/>
            <person name="Lyons E."/>
            <person name="Pandey P."/>
            <person name="Pandey S.P."/>
            <person name="Timmermann B."/>
            <person name="Baldwin I.T."/>
        </authorList>
    </citation>
    <scope>NUCLEOTIDE SEQUENCE [LARGE SCALE GENOMIC DNA]</scope>
    <source>
        <strain evidence="1">UT</strain>
    </source>
</reference>
<dbReference type="Proteomes" id="UP000187609">
    <property type="component" value="Unassembled WGS sequence"/>
</dbReference>
<dbReference type="InterPro" id="IPR002110">
    <property type="entry name" value="Ankyrin_rpt"/>
</dbReference>
<dbReference type="EMBL" id="MJEQ01037191">
    <property type="protein sequence ID" value="OIS98639.1"/>
    <property type="molecule type" value="Genomic_DNA"/>
</dbReference>
<accession>A0A1J6IDN6</accession>
<dbReference type="Gramene" id="OIS98639">
    <property type="protein sequence ID" value="OIS98639"/>
    <property type="gene ID" value="A4A49_04354"/>
</dbReference>
<dbReference type="PANTHER" id="PTHR24128">
    <property type="entry name" value="HOMEOBOX PROTEIN WARIAI"/>
    <property type="match status" value="1"/>
</dbReference>
<proteinExistence type="predicted"/>
<dbReference type="AlphaFoldDB" id="A0A1J6IDN6"/>
<dbReference type="STRING" id="49451.A0A1J6IDN6"/>
<dbReference type="InterPro" id="IPR036770">
    <property type="entry name" value="Ankyrin_rpt-contain_sf"/>
</dbReference>
<comment type="caution">
    <text evidence="1">The sequence shown here is derived from an EMBL/GenBank/DDBJ whole genome shotgun (WGS) entry which is preliminary data.</text>
</comment>
<evidence type="ECO:0000313" key="1">
    <source>
        <dbReference type="EMBL" id="OIS98639.1"/>
    </source>
</evidence>
<evidence type="ECO:0000313" key="2">
    <source>
        <dbReference type="Proteomes" id="UP000187609"/>
    </source>
</evidence>
<dbReference type="SMR" id="A0A1J6IDN6"/>
<name>A0A1J6IDN6_NICAT</name>
<gene>
    <name evidence="1" type="ORF">A4A49_04354</name>
</gene>
<dbReference type="OMA" id="DFIMEIM"/>
<keyword evidence="2" id="KW-1185">Reference proteome</keyword>
<dbReference type="PANTHER" id="PTHR24128:SF24">
    <property type="entry name" value="ANKYRIN REPEAT PROTEIN"/>
    <property type="match status" value="1"/>
</dbReference>
<sequence length="111" mass="12295">MEEELKQTALTGDIGAFYGVLEREPEILRTIEDKHFAETPLHVAAHAGNTDLAIEILSLRPSFGKKLNPSGYSPLDMALRNGQRETVKQLISLNQSSFGSEVGRGRPHYTM</sequence>
<organism evidence="1 2">
    <name type="scientific">Nicotiana attenuata</name>
    <name type="common">Coyote tobacco</name>
    <dbReference type="NCBI Taxonomy" id="49451"/>
    <lineage>
        <taxon>Eukaryota</taxon>
        <taxon>Viridiplantae</taxon>
        <taxon>Streptophyta</taxon>
        <taxon>Embryophyta</taxon>
        <taxon>Tracheophyta</taxon>
        <taxon>Spermatophyta</taxon>
        <taxon>Magnoliopsida</taxon>
        <taxon>eudicotyledons</taxon>
        <taxon>Gunneridae</taxon>
        <taxon>Pentapetalae</taxon>
        <taxon>asterids</taxon>
        <taxon>lamiids</taxon>
        <taxon>Solanales</taxon>
        <taxon>Solanaceae</taxon>
        <taxon>Nicotianoideae</taxon>
        <taxon>Nicotianeae</taxon>
        <taxon>Nicotiana</taxon>
    </lineage>
</organism>
<dbReference type="SUPFAM" id="SSF48403">
    <property type="entry name" value="Ankyrin repeat"/>
    <property type="match status" value="1"/>
</dbReference>
<dbReference type="Pfam" id="PF12796">
    <property type="entry name" value="Ank_2"/>
    <property type="match status" value="1"/>
</dbReference>
<dbReference type="Gene3D" id="1.25.40.20">
    <property type="entry name" value="Ankyrin repeat-containing domain"/>
    <property type="match status" value="1"/>
</dbReference>
<dbReference type="SMART" id="SM00248">
    <property type="entry name" value="ANK"/>
    <property type="match status" value="2"/>
</dbReference>